<dbReference type="GO" id="GO:0004356">
    <property type="term" value="F:glutamine synthetase activity"/>
    <property type="evidence" value="ECO:0007669"/>
    <property type="project" value="UniProtKB-EC"/>
</dbReference>
<dbReference type="Pfam" id="PF00120">
    <property type="entry name" value="Gln-synt_C"/>
    <property type="match status" value="1"/>
</dbReference>
<dbReference type="EC" id="6.3.1.2" evidence="6"/>
<dbReference type="Proteomes" id="UP001241747">
    <property type="component" value="Unassembled WGS sequence"/>
</dbReference>
<dbReference type="PANTHER" id="PTHR43785:SF12">
    <property type="entry name" value="TYPE-1 GLUTAMINE SYNTHETASE 2"/>
    <property type="match status" value="1"/>
</dbReference>
<dbReference type="SUPFAM" id="SSF55931">
    <property type="entry name" value="Glutamine synthetase/guanido kinase"/>
    <property type="match status" value="1"/>
</dbReference>
<evidence type="ECO:0000256" key="3">
    <source>
        <dbReference type="RuleBase" id="RU000384"/>
    </source>
</evidence>
<evidence type="ECO:0000259" key="5">
    <source>
        <dbReference type="PROSITE" id="PS51987"/>
    </source>
</evidence>
<feature type="region of interest" description="Disordered" evidence="4">
    <location>
        <begin position="360"/>
        <end position="379"/>
    </location>
</feature>
<evidence type="ECO:0000256" key="2">
    <source>
        <dbReference type="PROSITE-ProRule" id="PRU01331"/>
    </source>
</evidence>
<dbReference type="InterPro" id="IPR008146">
    <property type="entry name" value="Gln_synth_cat_dom"/>
</dbReference>
<comment type="caution">
    <text evidence="6">The sequence shown here is derived from an EMBL/GenBank/DDBJ whole genome shotgun (WGS) entry which is preliminary data.</text>
</comment>
<evidence type="ECO:0000313" key="7">
    <source>
        <dbReference type="Proteomes" id="UP001241747"/>
    </source>
</evidence>
<dbReference type="PANTHER" id="PTHR43785">
    <property type="entry name" value="GAMMA-GLUTAMYLPUTRESCINE SYNTHETASE"/>
    <property type="match status" value="1"/>
</dbReference>
<dbReference type="PROSITE" id="PS51987">
    <property type="entry name" value="GS_CATALYTIC"/>
    <property type="match status" value="1"/>
</dbReference>
<accession>A0ABU0LHW9</accession>
<feature type="domain" description="GS catalytic" evidence="5">
    <location>
        <begin position="104"/>
        <end position="439"/>
    </location>
</feature>
<dbReference type="EMBL" id="JAUSVY010000009">
    <property type="protein sequence ID" value="MDQ0506727.1"/>
    <property type="molecule type" value="Genomic_DNA"/>
</dbReference>
<dbReference type="RefSeq" id="WP_237345393.1">
    <property type="nucleotide sequence ID" value="NZ_JABWGX010000009.1"/>
</dbReference>
<protein>
    <submittedName>
        <fullName evidence="6">Glutamine synthetase</fullName>
        <ecNumber evidence="6">6.3.1.2</ecNumber>
    </submittedName>
</protein>
<comment type="similarity">
    <text evidence="2 3">Belongs to the glutamine synthetase family.</text>
</comment>
<evidence type="ECO:0000256" key="1">
    <source>
        <dbReference type="ARBA" id="ARBA00022598"/>
    </source>
</evidence>
<sequence>MGPEKLALKLDEDGIDTIHVGQFDHSGVFRERRLPRDSFLAWAREPRFANVIALWDSADALFGAGPYLTEDVSVDTASLRRYPFEPRAAAIIMELSGPSKALMPRAVLRAQVERAAALGLEVRAAFEFEFLVLEETADSLRATRFAELRSFAPDNKCWSGQTAANHGDFVAGLEATLRATDIALFSVGGELGPGCFEATLGAVEPLKAADDAAFFRLATRAHARRHRKTASFMPYLGAGYPGIGGHIHLSLWDKASGRNLFADPAATTNAAARAFIGGMTRTVPDAFALCAHTVNAYRRFAPGSWAPKSVSWAEFTFTTAVRSVPSAEASARLEFRLPGTDCNPYLALALMLGSGLDGIEDKLEPPPASPDNGPDDIPEGALRLPRNLGDASERLAASAHAKRLFGTRFVEHFAKICAVEDASLARAVSAQEVERYLEG</sequence>
<evidence type="ECO:0000313" key="6">
    <source>
        <dbReference type="EMBL" id="MDQ0506727.1"/>
    </source>
</evidence>
<dbReference type="Gene3D" id="3.30.590.10">
    <property type="entry name" value="Glutamine synthetase/guanido kinase, catalytic domain"/>
    <property type="match status" value="1"/>
</dbReference>
<proteinExistence type="inferred from homology"/>
<gene>
    <name evidence="6" type="ORF">QOZ94_003541</name>
</gene>
<evidence type="ECO:0000256" key="4">
    <source>
        <dbReference type="SAM" id="MobiDB-lite"/>
    </source>
</evidence>
<organism evidence="6 7">
    <name type="scientific">Xanthobacter agilis</name>
    <dbReference type="NCBI Taxonomy" id="47492"/>
    <lineage>
        <taxon>Bacteria</taxon>
        <taxon>Pseudomonadati</taxon>
        <taxon>Pseudomonadota</taxon>
        <taxon>Alphaproteobacteria</taxon>
        <taxon>Hyphomicrobiales</taxon>
        <taxon>Xanthobacteraceae</taxon>
        <taxon>Xanthobacter</taxon>
    </lineage>
</organism>
<dbReference type="InterPro" id="IPR014746">
    <property type="entry name" value="Gln_synth/guanido_kin_cat_dom"/>
</dbReference>
<keyword evidence="7" id="KW-1185">Reference proteome</keyword>
<keyword evidence="1 6" id="KW-0436">Ligase</keyword>
<dbReference type="SMART" id="SM01230">
    <property type="entry name" value="Gln-synt_C"/>
    <property type="match status" value="1"/>
</dbReference>
<reference evidence="6 7" key="1">
    <citation type="submission" date="2023-07" db="EMBL/GenBank/DDBJ databases">
        <title>Genomic Encyclopedia of Type Strains, Phase IV (KMG-IV): sequencing the most valuable type-strain genomes for metagenomic binning, comparative biology and taxonomic classification.</title>
        <authorList>
            <person name="Goeker M."/>
        </authorList>
    </citation>
    <scope>NUCLEOTIDE SEQUENCE [LARGE SCALE GENOMIC DNA]</scope>
    <source>
        <strain evidence="6 7">DSM 3770</strain>
    </source>
</reference>
<name>A0ABU0LHW9_XANAG</name>